<protein>
    <submittedName>
        <fullName evidence="1">Uncharacterized protein</fullName>
    </submittedName>
</protein>
<name>A0A0A9AYN1_ARUDO</name>
<organism evidence="1">
    <name type="scientific">Arundo donax</name>
    <name type="common">Giant reed</name>
    <name type="synonym">Donax arundinaceus</name>
    <dbReference type="NCBI Taxonomy" id="35708"/>
    <lineage>
        <taxon>Eukaryota</taxon>
        <taxon>Viridiplantae</taxon>
        <taxon>Streptophyta</taxon>
        <taxon>Embryophyta</taxon>
        <taxon>Tracheophyta</taxon>
        <taxon>Spermatophyta</taxon>
        <taxon>Magnoliopsida</taxon>
        <taxon>Liliopsida</taxon>
        <taxon>Poales</taxon>
        <taxon>Poaceae</taxon>
        <taxon>PACMAD clade</taxon>
        <taxon>Arundinoideae</taxon>
        <taxon>Arundineae</taxon>
        <taxon>Arundo</taxon>
    </lineage>
</organism>
<sequence>MDRAIVVRGSFLCW</sequence>
<proteinExistence type="predicted"/>
<accession>A0A0A9AYN1</accession>
<reference evidence="1" key="1">
    <citation type="submission" date="2014-09" db="EMBL/GenBank/DDBJ databases">
        <authorList>
            <person name="Magalhaes I.L.F."/>
            <person name="Oliveira U."/>
            <person name="Santos F.R."/>
            <person name="Vidigal T.H.D.A."/>
            <person name="Brescovit A.D."/>
            <person name="Santos A.J."/>
        </authorList>
    </citation>
    <scope>NUCLEOTIDE SEQUENCE</scope>
    <source>
        <tissue evidence="1">Shoot tissue taken approximately 20 cm above the soil surface</tissue>
    </source>
</reference>
<reference evidence="1" key="2">
    <citation type="journal article" date="2015" name="Data Brief">
        <title>Shoot transcriptome of the giant reed, Arundo donax.</title>
        <authorList>
            <person name="Barrero R.A."/>
            <person name="Guerrero F.D."/>
            <person name="Moolhuijzen P."/>
            <person name="Goolsby J.A."/>
            <person name="Tidwell J."/>
            <person name="Bellgard S.E."/>
            <person name="Bellgard M.I."/>
        </authorList>
    </citation>
    <scope>NUCLEOTIDE SEQUENCE</scope>
    <source>
        <tissue evidence="1">Shoot tissue taken approximately 20 cm above the soil surface</tissue>
    </source>
</reference>
<evidence type="ECO:0000313" key="1">
    <source>
        <dbReference type="EMBL" id="JAD54988.1"/>
    </source>
</evidence>
<dbReference type="EMBL" id="GBRH01242907">
    <property type="protein sequence ID" value="JAD54988.1"/>
    <property type="molecule type" value="Transcribed_RNA"/>
</dbReference>